<accession>A0A1G2IWR8</accession>
<sequence length="388" mass="42787">MKILKSPVFQLFTFVAGSLILRFILEQFIDEHYGFWIRIISIIIILLFGALFVLKGTAKIIEETTGVLSHKTKLAGGLLQSLGTAFPDMILGIVAALISLRLINTDYAMAINYAIIAAATTFGSNIYNIGHAVWCVFRQNLSNKNGKRILMFPYIKNLGMVTPIKDHKIKPNLKEFDTSIDILNVLTLLTATVAVSMVLFGRISDAPSGIEGDLYQLIRPVGLVILILCVFAMFYFRKSEKVEERLAEDEEENYYSKKSNFTILAHLFFSGIAILFAAETMVHAVKVFSDLTGLPFVMTGVFAGIIGCLGEMIVIHNFTINPKGRLGDAIVGVSMDNIVTTMGASIVAIMGGIFLGGNALILIFIIILALNTMLIWQISKLKNYFLIP</sequence>
<reference evidence="2 3" key="1">
    <citation type="journal article" date="2016" name="Nat. Commun.">
        <title>Thousands of microbial genomes shed light on interconnected biogeochemical processes in an aquifer system.</title>
        <authorList>
            <person name="Anantharaman K."/>
            <person name="Brown C.T."/>
            <person name="Hug L.A."/>
            <person name="Sharon I."/>
            <person name="Castelle C.J."/>
            <person name="Probst A.J."/>
            <person name="Thomas B.C."/>
            <person name="Singh A."/>
            <person name="Wilkins M.J."/>
            <person name="Karaoz U."/>
            <person name="Brodie E.L."/>
            <person name="Williams K.H."/>
            <person name="Hubbard S.S."/>
            <person name="Banfield J.F."/>
        </authorList>
    </citation>
    <scope>NUCLEOTIDE SEQUENCE [LARGE SCALE GENOMIC DNA]</scope>
</reference>
<dbReference type="Proteomes" id="UP000178650">
    <property type="component" value="Unassembled WGS sequence"/>
</dbReference>
<gene>
    <name evidence="2" type="ORF">A2358_04405</name>
</gene>
<feature type="transmembrane region" description="Helical" evidence="1">
    <location>
        <begin position="359"/>
        <end position="378"/>
    </location>
</feature>
<feature type="transmembrane region" description="Helical" evidence="1">
    <location>
        <begin position="263"/>
        <end position="284"/>
    </location>
</feature>
<feature type="transmembrane region" description="Helical" evidence="1">
    <location>
        <begin position="110"/>
        <end position="137"/>
    </location>
</feature>
<feature type="transmembrane region" description="Helical" evidence="1">
    <location>
        <begin position="330"/>
        <end position="353"/>
    </location>
</feature>
<keyword evidence="1" id="KW-1133">Transmembrane helix</keyword>
<dbReference type="STRING" id="1802223.A2358_04405"/>
<feature type="transmembrane region" description="Helical" evidence="1">
    <location>
        <begin position="7"/>
        <end position="29"/>
    </location>
</feature>
<feature type="transmembrane region" description="Helical" evidence="1">
    <location>
        <begin position="35"/>
        <end position="54"/>
    </location>
</feature>
<feature type="transmembrane region" description="Helical" evidence="1">
    <location>
        <begin position="296"/>
        <end position="318"/>
    </location>
</feature>
<evidence type="ECO:0000256" key="1">
    <source>
        <dbReference type="SAM" id="Phobius"/>
    </source>
</evidence>
<dbReference type="AlphaFoldDB" id="A0A1G2IWR8"/>
<feature type="transmembrane region" description="Helical" evidence="1">
    <location>
        <begin position="74"/>
        <end position="98"/>
    </location>
</feature>
<dbReference type="EMBL" id="MHPJ01000013">
    <property type="protein sequence ID" value="OGZ78800.1"/>
    <property type="molecule type" value="Genomic_DNA"/>
</dbReference>
<organism evidence="2 3">
    <name type="scientific">Candidatus Staskawiczbacteria bacterium RIFOXYB1_FULL_37_44</name>
    <dbReference type="NCBI Taxonomy" id="1802223"/>
    <lineage>
        <taxon>Bacteria</taxon>
        <taxon>Candidatus Staskawicziibacteriota</taxon>
    </lineage>
</organism>
<feature type="transmembrane region" description="Helical" evidence="1">
    <location>
        <begin position="182"/>
        <end position="203"/>
    </location>
</feature>
<evidence type="ECO:0008006" key="4">
    <source>
        <dbReference type="Google" id="ProtNLM"/>
    </source>
</evidence>
<protein>
    <recommendedName>
        <fullName evidence="4">Sodium/calcium exchanger membrane region domain-containing protein</fullName>
    </recommendedName>
</protein>
<comment type="caution">
    <text evidence="2">The sequence shown here is derived from an EMBL/GenBank/DDBJ whole genome shotgun (WGS) entry which is preliminary data.</text>
</comment>
<proteinExistence type="predicted"/>
<keyword evidence="1" id="KW-0472">Membrane</keyword>
<evidence type="ECO:0000313" key="3">
    <source>
        <dbReference type="Proteomes" id="UP000178650"/>
    </source>
</evidence>
<name>A0A1G2IWR8_9BACT</name>
<feature type="transmembrane region" description="Helical" evidence="1">
    <location>
        <begin position="215"/>
        <end position="236"/>
    </location>
</feature>
<evidence type="ECO:0000313" key="2">
    <source>
        <dbReference type="EMBL" id="OGZ78800.1"/>
    </source>
</evidence>
<keyword evidence="1" id="KW-0812">Transmembrane</keyword>